<dbReference type="InterPro" id="IPR012902">
    <property type="entry name" value="N_methyl_site"/>
</dbReference>
<dbReference type="Gene3D" id="3.30.700.10">
    <property type="entry name" value="Glycoprotein, Type 4 Pilin"/>
    <property type="match status" value="1"/>
</dbReference>
<proteinExistence type="predicted"/>
<evidence type="ECO:0008006" key="4">
    <source>
        <dbReference type="Google" id="ProtNLM"/>
    </source>
</evidence>
<name>A0ABN6DWX9_9BACT</name>
<evidence type="ECO:0000313" key="2">
    <source>
        <dbReference type="EMBL" id="BCR04638.1"/>
    </source>
</evidence>
<dbReference type="Proteomes" id="UP001319827">
    <property type="component" value="Chromosome"/>
</dbReference>
<evidence type="ECO:0000256" key="1">
    <source>
        <dbReference type="SAM" id="Phobius"/>
    </source>
</evidence>
<dbReference type="RefSeq" id="WP_221252092.1">
    <property type="nucleotide sequence ID" value="NZ_AP024355.1"/>
</dbReference>
<organism evidence="2 3">
    <name type="scientific">Desulfuromonas versatilis</name>
    <dbReference type="NCBI Taxonomy" id="2802975"/>
    <lineage>
        <taxon>Bacteria</taxon>
        <taxon>Pseudomonadati</taxon>
        <taxon>Thermodesulfobacteriota</taxon>
        <taxon>Desulfuromonadia</taxon>
        <taxon>Desulfuromonadales</taxon>
        <taxon>Desulfuromonadaceae</taxon>
        <taxon>Desulfuromonas</taxon>
    </lineage>
</organism>
<dbReference type="Pfam" id="PF07963">
    <property type="entry name" value="N_methyl"/>
    <property type="match status" value="1"/>
</dbReference>
<reference evidence="2 3" key="1">
    <citation type="journal article" date="2016" name="C (Basel)">
        <title>Selective Growth of and Electricity Production by Marine Exoelectrogenic Bacteria in Self-Aggregated Hydrogel of Microbially Reduced Graphene Oxide.</title>
        <authorList>
            <person name="Yoshida N."/>
            <person name="Goto Y."/>
            <person name="Miyata Y."/>
        </authorList>
    </citation>
    <scope>NUCLEOTIDE SEQUENCE [LARGE SCALE GENOMIC DNA]</scope>
    <source>
        <strain evidence="2 3">NIT-T3</strain>
    </source>
</reference>
<accession>A0ABN6DWX9</accession>
<sequence length="331" mass="35309">MLIDSKIHTARGFSLIELLVVMAILGLVTMATVTLYTNTQRTANTSEEVVDVQQNLRIGLEVFTRDVRLAGLLVPSGQEGVSSAPEFSTDLNGDGDCSDAGESPGAGGDCFSIQAASATGRMARIDIDPPTSPSDTGTQYTLTVATADMVDLFNAGSSDGDWVRIIRPQDSLAPLDRIFRVFAKDRANERLTLTGFNAATEYAAGDVIVRVIDPNGDADGNPNTNPPAALEVISYRLQDDPTSADPAMRRLVRRTSNSGDSVVAEKITDLQLSYIMDDGPDEVTVPAARLGNIVAIRVAIEGATDATKTGMANYSGVKTRRLESVIKLRNR</sequence>
<feature type="transmembrane region" description="Helical" evidence="1">
    <location>
        <begin position="12"/>
        <end position="36"/>
    </location>
</feature>
<dbReference type="SUPFAM" id="SSF54523">
    <property type="entry name" value="Pili subunits"/>
    <property type="match status" value="1"/>
</dbReference>
<keyword evidence="1" id="KW-1133">Transmembrane helix</keyword>
<evidence type="ECO:0000313" key="3">
    <source>
        <dbReference type="Proteomes" id="UP001319827"/>
    </source>
</evidence>
<reference evidence="2 3" key="2">
    <citation type="journal article" date="2021" name="Int. J. Syst. Evol. Microbiol.">
        <title>Isolation and Polyphasic Characterization of Desulfuromonas versatilis sp. Nov., an Electrogenic Bacteria Capable of Versatile Metabolism Isolated from a Graphene Oxide-Reducing Enrichment Culture.</title>
        <authorList>
            <person name="Xie L."/>
            <person name="Yoshida N."/>
            <person name="Ishii S."/>
            <person name="Meng L."/>
        </authorList>
    </citation>
    <scope>NUCLEOTIDE SEQUENCE [LARGE SCALE GENOMIC DNA]</scope>
    <source>
        <strain evidence="2 3">NIT-T3</strain>
    </source>
</reference>
<dbReference type="EMBL" id="AP024355">
    <property type="protein sequence ID" value="BCR04638.1"/>
    <property type="molecule type" value="Genomic_DNA"/>
</dbReference>
<dbReference type="PROSITE" id="PS00409">
    <property type="entry name" value="PROKAR_NTER_METHYL"/>
    <property type="match status" value="1"/>
</dbReference>
<gene>
    <name evidence="2" type="ORF">DESUT3_17070</name>
</gene>
<keyword evidence="3" id="KW-1185">Reference proteome</keyword>
<keyword evidence="1" id="KW-0472">Membrane</keyword>
<dbReference type="NCBIfam" id="TIGR02532">
    <property type="entry name" value="IV_pilin_GFxxxE"/>
    <property type="match status" value="1"/>
</dbReference>
<dbReference type="InterPro" id="IPR045584">
    <property type="entry name" value="Pilin-like"/>
</dbReference>
<protein>
    <recommendedName>
        <fullName evidence="4">Prepilin-type N-terminal cleavage/methylation domain-containing protein</fullName>
    </recommendedName>
</protein>
<keyword evidence="1" id="KW-0812">Transmembrane</keyword>